<evidence type="ECO:0000256" key="2">
    <source>
        <dbReference type="ARBA" id="ARBA00023125"/>
    </source>
</evidence>
<evidence type="ECO:0000256" key="1">
    <source>
        <dbReference type="ARBA" id="ARBA00023015"/>
    </source>
</evidence>
<dbReference type="InterPro" id="IPR010982">
    <property type="entry name" value="Lambda_DNA-bd_dom_sf"/>
</dbReference>
<dbReference type="SUPFAM" id="SSF51306">
    <property type="entry name" value="LexA/Signal peptidase"/>
    <property type="match status" value="1"/>
</dbReference>
<keyword evidence="6" id="KW-1185">Reference proteome</keyword>
<gene>
    <name evidence="5" type="ORF">SAMN05216186_10280</name>
</gene>
<dbReference type="Gene3D" id="1.10.260.40">
    <property type="entry name" value="lambda repressor-like DNA-binding domains"/>
    <property type="match status" value="1"/>
</dbReference>
<dbReference type="InterPro" id="IPR036286">
    <property type="entry name" value="LexA/Signal_pep-like_sf"/>
</dbReference>
<evidence type="ECO:0000259" key="4">
    <source>
        <dbReference type="PROSITE" id="PS50943"/>
    </source>
</evidence>
<feature type="domain" description="HTH cro/C1-type" evidence="4">
    <location>
        <begin position="8"/>
        <end position="63"/>
    </location>
</feature>
<dbReference type="Pfam" id="PF01381">
    <property type="entry name" value="HTH_3"/>
    <property type="match status" value="1"/>
</dbReference>
<dbReference type="InterPro" id="IPR039418">
    <property type="entry name" value="LexA-like"/>
</dbReference>
<protein>
    <submittedName>
        <fullName evidence="5">Phage repressor protein C, contains Cro/C1-type HTH and peptisase s24 domains</fullName>
    </submittedName>
</protein>
<name>A0A1G8V2Q6_9PSED</name>
<keyword evidence="3" id="KW-0804">Transcription</keyword>
<evidence type="ECO:0000313" key="6">
    <source>
        <dbReference type="Proteomes" id="UP000198706"/>
    </source>
</evidence>
<dbReference type="Proteomes" id="UP000198706">
    <property type="component" value="Unassembled WGS sequence"/>
</dbReference>
<dbReference type="CDD" id="cd00093">
    <property type="entry name" value="HTH_XRE"/>
    <property type="match status" value="1"/>
</dbReference>
<dbReference type="InterPro" id="IPR001387">
    <property type="entry name" value="Cro/C1-type_HTH"/>
</dbReference>
<dbReference type="STRING" id="137658.SAMN05216186_10280"/>
<dbReference type="PANTHER" id="PTHR40661:SF3">
    <property type="entry name" value="FELS-1 PROPHAGE TRANSCRIPTIONAL REGULATOR"/>
    <property type="match status" value="1"/>
</dbReference>
<dbReference type="GO" id="GO:0003677">
    <property type="term" value="F:DNA binding"/>
    <property type="evidence" value="ECO:0007669"/>
    <property type="project" value="UniProtKB-KW"/>
</dbReference>
<dbReference type="CDD" id="cd06529">
    <property type="entry name" value="S24_LexA-like"/>
    <property type="match status" value="1"/>
</dbReference>
<keyword evidence="2" id="KW-0238">DNA-binding</keyword>
<sequence>MNTLGDRIARFRNEKRMSQAKLAQACGWASQSRIGNYEKNLRQPNLDDLQKIARALELSVAELLGSYAVPGSGTPGIAEPTGRYGLTPDATGAVKEGTVPVVGKAQLGDNGYFEAMDFPPGHGDGFLQIHSDDPNAYGLRVVGDSMHPRIKNGEFVLVEPNKPFFSGDEVMVKTRDGRSMIKEFIYLRDGMYRLDSVNAEHGSIHIPEPDVEKIHLVGGILKSSRFVYFTLDD</sequence>
<keyword evidence="1" id="KW-0805">Transcription regulation</keyword>
<dbReference type="SMART" id="SM00530">
    <property type="entry name" value="HTH_XRE"/>
    <property type="match status" value="1"/>
</dbReference>
<evidence type="ECO:0000313" key="5">
    <source>
        <dbReference type="EMBL" id="SDJ60396.1"/>
    </source>
</evidence>
<dbReference type="EMBL" id="FNFD01000002">
    <property type="protein sequence ID" value="SDJ60396.1"/>
    <property type="molecule type" value="Genomic_DNA"/>
</dbReference>
<dbReference type="RefSeq" id="WP_084336875.1">
    <property type="nucleotide sequence ID" value="NZ_FNFD01000002.1"/>
</dbReference>
<dbReference type="PROSITE" id="PS50943">
    <property type="entry name" value="HTH_CROC1"/>
    <property type="match status" value="1"/>
</dbReference>
<dbReference type="Gene3D" id="2.10.109.10">
    <property type="entry name" value="Umud Fragment, subunit A"/>
    <property type="match status" value="1"/>
</dbReference>
<reference evidence="5 6" key="1">
    <citation type="submission" date="2016-10" db="EMBL/GenBank/DDBJ databases">
        <authorList>
            <person name="de Groot N.N."/>
        </authorList>
    </citation>
    <scope>NUCLEOTIDE SEQUENCE [LARGE SCALE GENOMIC DNA]</scope>
    <source>
        <strain evidence="5 6">JCM 21544</strain>
    </source>
</reference>
<dbReference type="InterPro" id="IPR015927">
    <property type="entry name" value="Peptidase_S24_S26A/B/C"/>
</dbReference>
<organism evidence="5 6">
    <name type="scientific">Pseudomonas indica</name>
    <dbReference type="NCBI Taxonomy" id="137658"/>
    <lineage>
        <taxon>Bacteria</taxon>
        <taxon>Pseudomonadati</taxon>
        <taxon>Pseudomonadota</taxon>
        <taxon>Gammaproteobacteria</taxon>
        <taxon>Pseudomonadales</taxon>
        <taxon>Pseudomonadaceae</taxon>
        <taxon>Pseudomonas</taxon>
    </lineage>
</organism>
<accession>A0A1G8V2Q6</accession>
<dbReference type="AlphaFoldDB" id="A0A1G8V2Q6"/>
<evidence type="ECO:0000256" key="3">
    <source>
        <dbReference type="ARBA" id="ARBA00023163"/>
    </source>
</evidence>
<proteinExistence type="predicted"/>
<dbReference type="PANTHER" id="PTHR40661">
    <property type="match status" value="1"/>
</dbReference>
<dbReference type="Pfam" id="PF00717">
    <property type="entry name" value="Peptidase_S24"/>
    <property type="match status" value="1"/>
</dbReference>
<dbReference type="SUPFAM" id="SSF47413">
    <property type="entry name" value="lambda repressor-like DNA-binding domains"/>
    <property type="match status" value="1"/>
</dbReference>